<dbReference type="InterPro" id="IPR011990">
    <property type="entry name" value="TPR-like_helical_dom_sf"/>
</dbReference>
<protein>
    <submittedName>
        <fullName evidence="4">Tetratricopeptide repeat protein</fullName>
    </submittedName>
</protein>
<name>A0A5C7AAJ3_9FLAO</name>
<dbReference type="InterPro" id="IPR019734">
    <property type="entry name" value="TPR_rpt"/>
</dbReference>
<dbReference type="OrthoDB" id="9808622at2"/>
<keyword evidence="3" id="KW-0472">Membrane</keyword>
<sequence>MATYKKRGYKPKTQAEKTEALEDNSTTAEVFNTLDESASKTEEWAVENQKYIIGAVAAIAIVVLGYLGYSKFIAEPKASEAMNEMFTAQQYFEQAVNGANAKDSLYTLSLNGGEGKYGMLDIINEYGGTPAANLATYYAGMSYYNLNDYQNTVKYLGGFSSDDEILAPIAKGRIGDAFVQLNQPDDALSYYEKAASLNKNDYTTPMYLFKAGTVALNLGKTEKALDHFNTIKETYPNSTEASNIDVFIGQAQASL</sequence>
<evidence type="ECO:0000256" key="3">
    <source>
        <dbReference type="SAM" id="Phobius"/>
    </source>
</evidence>
<evidence type="ECO:0000256" key="2">
    <source>
        <dbReference type="SAM" id="MobiDB-lite"/>
    </source>
</evidence>
<dbReference type="PROSITE" id="PS50005">
    <property type="entry name" value="TPR"/>
    <property type="match status" value="1"/>
</dbReference>
<dbReference type="Pfam" id="PF13432">
    <property type="entry name" value="TPR_16"/>
    <property type="match status" value="1"/>
</dbReference>
<comment type="caution">
    <text evidence="4">The sequence shown here is derived from an EMBL/GenBank/DDBJ whole genome shotgun (WGS) entry which is preliminary data.</text>
</comment>
<proteinExistence type="predicted"/>
<evidence type="ECO:0000313" key="5">
    <source>
        <dbReference type="Proteomes" id="UP000321734"/>
    </source>
</evidence>
<dbReference type="RefSeq" id="WP_146894043.1">
    <property type="nucleotide sequence ID" value="NZ_VORX01000009.1"/>
</dbReference>
<reference evidence="4 5" key="1">
    <citation type="submission" date="2019-08" db="EMBL/GenBank/DDBJ databases">
        <title>Genome sequence of Gelidibacter salicanalis IC162T.</title>
        <authorList>
            <person name="Bowman J.P."/>
        </authorList>
    </citation>
    <scope>NUCLEOTIDE SEQUENCE [LARGE SCALE GENOMIC DNA]</scope>
    <source>
        <strain evidence="4 5">IC162</strain>
    </source>
</reference>
<dbReference type="SMART" id="SM00028">
    <property type="entry name" value="TPR"/>
    <property type="match status" value="2"/>
</dbReference>
<keyword evidence="3" id="KW-0812">Transmembrane</keyword>
<feature type="compositionally biased region" description="Basic residues" evidence="2">
    <location>
        <begin position="1"/>
        <end position="10"/>
    </location>
</feature>
<accession>A0A5C7AAJ3</accession>
<gene>
    <name evidence="4" type="ORF">ES711_14575</name>
</gene>
<feature type="repeat" description="TPR" evidence="1">
    <location>
        <begin position="168"/>
        <end position="201"/>
    </location>
</feature>
<evidence type="ECO:0000256" key="1">
    <source>
        <dbReference type="PROSITE-ProRule" id="PRU00339"/>
    </source>
</evidence>
<keyword evidence="1" id="KW-0802">TPR repeat</keyword>
<evidence type="ECO:0000313" key="4">
    <source>
        <dbReference type="EMBL" id="TXE05790.1"/>
    </source>
</evidence>
<dbReference type="Gene3D" id="1.25.40.10">
    <property type="entry name" value="Tetratricopeptide repeat domain"/>
    <property type="match status" value="1"/>
</dbReference>
<dbReference type="Proteomes" id="UP000321734">
    <property type="component" value="Unassembled WGS sequence"/>
</dbReference>
<keyword evidence="5" id="KW-1185">Reference proteome</keyword>
<dbReference type="AlphaFoldDB" id="A0A5C7AAJ3"/>
<keyword evidence="3" id="KW-1133">Transmembrane helix</keyword>
<dbReference type="EMBL" id="VORX01000009">
    <property type="protein sequence ID" value="TXE05790.1"/>
    <property type="molecule type" value="Genomic_DNA"/>
</dbReference>
<feature type="transmembrane region" description="Helical" evidence="3">
    <location>
        <begin position="51"/>
        <end position="69"/>
    </location>
</feature>
<feature type="region of interest" description="Disordered" evidence="2">
    <location>
        <begin position="1"/>
        <end position="22"/>
    </location>
</feature>
<dbReference type="SUPFAM" id="SSF48452">
    <property type="entry name" value="TPR-like"/>
    <property type="match status" value="1"/>
</dbReference>
<organism evidence="4 5">
    <name type="scientific">Gelidibacter salicanalis</name>
    <dbReference type="NCBI Taxonomy" id="291193"/>
    <lineage>
        <taxon>Bacteria</taxon>
        <taxon>Pseudomonadati</taxon>
        <taxon>Bacteroidota</taxon>
        <taxon>Flavobacteriia</taxon>
        <taxon>Flavobacteriales</taxon>
        <taxon>Flavobacteriaceae</taxon>
        <taxon>Gelidibacter</taxon>
    </lineage>
</organism>